<name>A0A0J1CKE9_9BURK</name>
<comment type="caution">
    <text evidence="1">The sequence shown here is derived from an EMBL/GenBank/DDBJ whole genome shotgun (WGS) entry which is preliminary data.</text>
</comment>
<sequence>MCFSSISPFLYKKFHAAGVTGVTTKRSRHADFRLHKTIDSLGPSTAGALYENHAEPADAAGKACIEGFGSLLAADEMVVIDHTRHAENS</sequence>
<evidence type="ECO:0000313" key="1">
    <source>
        <dbReference type="EMBL" id="KLU21029.1"/>
    </source>
</evidence>
<dbReference type="Proteomes" id="UP000035963">
    <property type="component" value="Unassembled WGS sequence"/>
</dbReference>
<organism evidence="1 2">
    <name type="scientific">Caballeronia mineralivorans PML1(12)</name>
    <dbReference type="NCBI Taxonomy" id="908627"/>
    <lineage>
        <taxon>Bacteria</taxon>
        <taxon>Pseudomonadati</taxon>
        <taxon>Pseudomonadota</taxon>
        <taxon>Betaproteobacteria</taxon>
        <taxon>Burkholderiales</taxon>
        <taxon>Burkholderiaceae</taxon>
        <taxon>Caballeronia</taxon>
    </lineage>
</organism>
<proteinExistence type="predicted"/>
<dbReference type="EMBL" id="AEJF01000230">
    <property type="protein sequence ID" value="KLU21029.1"/>
    <property type="molecule type" value="Genomic_DNA"/>
</dbReference>
<dbReference type="AlphaFoldDB" id="A0A0J1CKE9"/>
<protein>
    <submittedName>
        <fullName evidence="1">Uncharacterized protein</fullName>
    </submittedName>
</protein>
<keyword evidence="2" id="KW-1185">Reference proteome</keyword>
<reference evidence="1 2" key="1">
    <citation type="journal article" date="2015" name="Genome Announc.">
        <title>Draft Genome Sequence of Burkholderia sp. Strain PML1(12), an Ectomycorrhizosphere-Inhabiting Bacterium with Effective Mineral-Weathering Ability.</title>
        <authorList>
            <person name="Uroz S."/>
            <person name="Oger P."/>
        </authorList>
    </citation>
    <scope>NUCLEOTIDE SEQUENCE [LARGE SCALE GENOMIC DNA]</scope>
    <source>
        <strain evidence="2">PML1(12)</strain>
    </source>
</reference>
<accession>A0A0J1CKE9</accession>
<gene>
    <name evidence="1" type="ORF">EOS_37785</name>
</gene>
<evidence type="ECO:0000313" key="2">
    <source>
        <dbReference type="Proteomes" id="UP000035963"/>
    </source>
</evidence>